<proteinExistence type="predicted"/>
<dbReference type="Pfam" id="PF07366">
    <property type="entry name" value="SnoaL"/>
    <property type="match status" value="1"/>
</dbReference>
<reference evidence="2" key="1">
    <citation type="submission" date="2024-07" db="EMBL/GenBank/DDBJ databases">
        <authorList>
            <person name="Yu S.T."/>
        </authorList>
    </citation>
    <scope>NUCLEOTIDE SEQUENCE</scope>
    <source>
        <strain evidence="2">R21</strain>
    </source>
</reference>
<keyword evidence="1" id="KW-0732">Signal</keyword>
<feature type="chain" id="PRO_5044205597" evidence="1">
    <location>
        <begin position="36"/>
        <end position="191"/>
    </location>
</feature>
<gene>
    <name evidence="2" type="ORF">AB5J56_44055</name>
</gene>
<dbReference type="InterPro" id="IPR032710">
    <property type="entry name" value="NTF2-like_dom_sf"/>
</dbReference>
<protein>
    <submittedName>
        <fullName evidence="2">Ester cyclase</fullName>
    </submittedName>
</protein>
<dbReference type="Gene3D" id="3.10.450.50">
    <property type="match status" value="1"/>
</dbReference>
<sequence length="191" mass="20056">MNVESTRAPRSPARLVALALTATLAVASTATFAQAAPAAAHSSAADSDRHAAAHNPRAMFATWVTVWNGDTAKASGIISPDFRVHAALLDGTDGSSIRGVEGLVGLVDQIRSVFTDLRFDLEVGPLVDGRYVSARWVATGTYAGGFPGAKAAPGTVITYTGTDTLRMEHGKFAEYWLNADTLSLLQQLQAI</sequence>
<feature type="signal peptide" evidence="1">
    <location>
        <begin position="1"/>
        <end position="35"/>
    </location>
</feature>
<dbReference type="AlphaFoldDB" id="A0AB39PJN3"/>
<dbReference type="GO" id="GO:0030638">
    <property type="term" value="P:polyketide metabolic process"/>
    <property type="evidence" value="ECO:0007669"/>
    <property type="project" value="InterPro"/>
</dbReference>
<evidence type="ECO:0000256" key="1">
    <source>
        <dbReference type="SAM" id="SignalP"/>
    </source>
</evidence>
<dbReference type="RefSeq" id="WP_369241997.1">
    <property type="nucleotide sequence ID" value="NZ_CP163435.1"/>
</dbReference>
<evidence type="ECO:0000313" key="2">
    <source>
        <dbReference type="EMBL" id="XDQ31260.1"/>
    </source>
</evidence>
<dbReference type="PANTHER" id="PTHR38436:SF1">
    <property type="entry name" value="ESTER CYCLASE"/>
    <property type="match status" value="1"/>
</dbReference>
<dbReference type="PANTHER" id="PTHR38436">
    <property type="entry name" value="POLYKETIDE CYCLASE SNOAL-LIKE DOMAIN"/>
    <property type="match status" value="1"/>
</dbReference>
<dbReference type="SUPFAM" id="SSF54427">
    <property type="entry name" value="NTF2-like"/>
    <property type="match status" value="1"/>
</dbReference>
<accession>A0AB39PJN3</accession>
<name>A0AB39PJN3_9ACTN</name>
<organism evidence="2">
    <name type="scientific">Streptomyces sp. R21</name>
    <dbReference type="NCBI Taxonomy" id="3238627"/>
    <lineage>
        <taxon>Bacteria</taxon>
        <taxon>Bacillati</taxon>
        <taxon>Actinomycetota</taxon>
        <taxon>Actinomycetes</taxon>
        <taxon>Kitasatosporales</taxon>
        <taxon>Streptomycetaceae</taxon>
        <taxon>Streptomyces</taxon>
    </lineage>
</organism>
<dbReference type="InterPro" id="IPR009959">
    <property type="entry name" value="Cyclase_SnoaL-like"/>
</dbReference>
<dbReference type="EMBL" id="CP163435">
    <property type="protein sequence ID" value="XDQ31260.1"/>
    <property type="molecule type" value="Genomic_DNA"/>
</dbReference>